<name>A0ABT0NAR5_9GAMM</name>
<keyword evidence="2" id="KW-1185">Reference proteome</keyword>
<dbReference type="EMBL" id="JAKIKT010000006">
    <property type="protein sequence ID" value="MCL2915235.1"/>
    <property type="molecule type" value="Genomic_DNA"/>
</dbReference>
<gene>
    <name evidence="1" type="ORF">L2725_15855</name>
</gene>
<organism evidence="1 2">
    <name type="scientific">Shewanella corallii</name>
    <dbReference type="NCBI Taxonomy" id="560080"/>
    <lineage>
        <taxon>Bacteria</taxon>
        <taxon>Pseudomonadati</taxon>
        <taxon>Pseudomonadota</taxon>
        <taxon>Gammaproteobacteria</taxon>
        <taxon>Alteromonadales</taxon>
        <taxon>Shewanellaceae</taxon>
        <taxon>Shewanella</taxon>
    </lineage>
</organism>
<dbReference type="Proteomes" id="UP001202831">
    <property type="component" value="Unassembled WGS sequence"/>
</dbReference>
<reference evidence="1 2" key="1">
    <citation type="submission" date="2022-01" db="EMBL/GenBank/DDBJ databases">
        <title>Whole genome-based taxonomy of the Shewanellaceae.</title>
        <authorList>
            <person name="Martin-Rodriguez A.J."/>
        </authorList>
    </citation>
    <scope>NUCLEOTIDE SEQUENCE [LARGE SCALE GENOMIC DNA]</scope>
    <source>
        <strain evidence="1 2">DSM 21332</strain>
    </source>
</reference>
<comment type="caution">
    <text evidence="1">The sequence shown here is derived from an EMBL/GenBank/DDBJ whole genome shotgun (WGS) entry which is preliminary data.</text>
</comment>
<evidence type="ECO:0000313" key="1">
    <source>
        <dbReference type="EMBL" id="MCL2915235.1"/>
    </source>
</evidence>
<dbReference type="RefSeq" id="WP_249249817.1">
    <property type="nucleotide sequence ID" value="NZ_JAKIKT010000006.1"/>
</dbReference>
<sequence length="235" mass="26027">MRDFADQYEIVRAADFYIFNYSAGVLRKYAKNGTQILPQSLSSAEVSYFNESFEKISEIRQAIEAAVVPETLAASLYELVGASYKVNDLSDYFYESKGLGETFDEATALAGMITGIRPAIVFNAKVNFTDGSYSYTDIAEGSSRRDFKLSFVATRDADNNTIPMDAAGYYTYGELRFTRQRQAGIDKFIDAAFRSGVSIAQPHHTGPIQSTYQMSCNEQDESVFCTVSPISTTAD</sequence>
<evidence type="ECO:0000313" key="2">
    <source>
        <dbReference type="Proteomes" id="UP001202831"/>
    </source>
</evidence>
<accession>A0ABT0NAR5</accession>
<proteinExistence type="predicted"/>
<protein>
    <submittedName>
        <fullName evidence="1">Uncharacterized protein</fullName>
    </submittedName>
</protein>